<dbReference type="Proteomes" id="UP000828048">
    <property type="component" value="Chromosome 6"/>
</dbReference>
<proteinExistence type="predicted"/>
<accession>A0ACB7XD74</accession>
<evidence type="ECO:0000313" key="1">
    <source>
        <dbReference type="EMBL" id="KAH7838672.1"/>
    </source>
</evidence>
<comment type="caution">
    <text evidence="1">The sequence shown here is derived from an EMBL/GenBank/DDBJ whole genome shotgun (WGS) entry which is preliminary data.</text>
</comment>
<protein>
    <submittedName>
        <fullName evidence="1">Uncharacterized protein</fullName>
    </submittedName>
</protein>
<name>A0ACB7XD74_9ERIC</name>
<organism evidence="1 2">
    <name type="scientific">Vaccinium darrowii</name>
    <dbReference type="NCBI Taxonomy" id="229202"/>
    <lineage>
        <taxon>Eukaryota</taxon>
        <taxon>Viridiplantae</taxon>
        <taxon>Streptophyta</taxon>
        <taxon>Embryophyta</taxon>
        <taxon>Tracheophyta</taxon>
        <taxon>Spermatophyta</taxon>
        <taxon>Magnoliopsida</taxon>
        <taxon>eudicotyledons</taxon>
        <taxon>Gunneridae</taxon>
        <taxon>Pentapetalae</taxon>
        <taxon>asterids</taxon>
        <taxon>Ericales</taxon>
        <taxon>Ericaceae</taxon>
        <taxon>Vaccinioideae</taxon>
        <taxon>Vaccinieae</taxon>
        <taxon>Vaccinium</taxon>
    </lineage>
</organism>
<dbReference type="EMBL" id="CM037156">
    <property type="protein sequence ID" value="KAH7838672.1"/>
    <property type="molecule type" value="Genomic_DNA"/>
</dbReference>
<reference evidence="1 2" key="1">
    <citation type="journal article" date="2021" name="Hortic Res">
        <title>High-quality reference genome and annotation aids understanding of berry development for evergreen blueberry (Vaccinium darrowii).</title>
        <authorList>
            <person name="Yu J."/>
            <person name="Hulse-Kemp A.M."/>
            <person name="Babiker E."/>
            <person name="Staton M."/>
        </authorList>
    </citation>
    <scope>NUCLEOTIDE SEQUENCE [LARGE SCALE GENOMIC DNA]</scope>
    <source>
        <strain evidence="2">cv. NJ 8807/NJ 8810</strain>
        <tissue evidence="1">Young leaf</tissue>
    </source>
</reference>
<gene>
    <name evidence="1" type="ORF">Vadar_029720</name>
</gene>
<sequence length="402" mass="44652">MKRVDKQDFDGGWIPVTHKHASHGGNFKSGKQPLITLFVDNLPEDTSQPWLKMMFNKFGVVKEVFIPGKRSKTTGNRFGFVRYDCAVSADLAILRTNGIWLDDKKLFVKLASFEAKGTKPVPSNSNREGVIYQTGLGLTKEQGSGANVVVQNHTFLQNSIGFSAKPSMSYSEALKGGTNVNGYSKIKSVIVAEVTDSWLQRSAIAKLKSFQSIKAVHKLFFDKGFKIAQIKPMGGLNLVITFHSIELLDSLLAEENLDFSNWFVSFQKWNGQACPPSRNVWLSCFGVPLNVWCDNTFLSIGGLWGDVVALEEKTQKSLAFDRGRVLVATNIMDRIDEVINLSINGALAKVRVIEDLTSYFTSSDNYNFGDEIGDRKTTHSKIVDEEDDMAPDLCKLTHAEGF</sequence>
<evidence type="ECO:0000313" key="2">
    <source>
        <dbReference type="Proteomes" id="UP000828048"/>
    </source>
</evidence>
<keyword evidence="2" id="KW-1185">Reference proteome</keyword>